<organism evidence="2 3">
    <name type="scientific">Eumeta variegata</name>
    <name type="common">Bagworm moth</name>
    <name type="synonym">Eumeta japonica</name>
    <dbReference type="NCBI Taxonomy" id="151549"/>
    <lineage>
        <taxon>Eukaryota</taxon>
        <taxon>Metazoa</taxon>
        <taxon>Ecdysozoa</taxon>
        <taxon>Arthropoda</taxon>
        <taxon>Hexapoda</taxon>
        <taxon>Insecta</taxon>
        <taxon>Pterygota</taxon>
        <taxon>Neoptera</taxon>
        <taxon>Endopterygota</taxon>
        <taxon>Lepidoptera</taxon>
        <taxon>Glossata</taxon>
        <taxon>Ditrysia</taxon>
        <taxon>Tineoidea</taxon>
        <taxon>Psychidae</taxon>
        <taxon>Oiketicinae</taxon>
        <taxon>Eumeta</taxon>
    </lineage>
</organism>
<evidence type="ECO:0000313" key="3">
    <source>
        <dbReference type="Proteomes" id="UP000299102"/>
    </source>
</evidence>
<name>A0A4C1X158_EUMVA</name>
<comment type="caution">
    <text evidence="2">The sequence shown here is derived from an EMBL/GenBank/DDBJ whole genome shotgun (WGS) entry which is preliminary data.</text>
</comment>
<proteinExistence type="predicted"/>
<dbReference type="EMBL" id="BGZK01000698">
    <property type="protein sequence ID" value="GBP56682.1"/>
    <property type="molecule type" value="Genomic_DNA"/>
</dbReference>
<reference evidence="2 3" key="1">
    <citation type="journal article" date="2019" name="Commun. Biol.">
        <title>The bagworm genome reveals a unique fibroin gene that provides high tensile strength.</title>
        <authorList>
            <person name="Kono N."/>
            <person name="Nakamura H."/>
            <person name="Ohtoshi R."/>
            <person name="Tomita M."/>
            <person name="Numata K."/>
            <person name="Arakawa K."/>
        </authorList>
    </citation>
    <scope>NUCLEOTIDE SEQUENCE [LARGE SCALE GENOMIC DNA]</scope>
</reference>
<evidence type="ECO:0000256" key="1">
    <source>
        <dbReference type="SAM" id="MobiDB-lite"/>
    </source>
</evidence>
<accession>A0A4C1X158</accession>
<dbReference type="AlphaFoldDB" id="A0A4C1X158"/>
<evidence type="ECO:0000313" key="2">
    <source>
        <dbReference type="EMBL" id="GBP56682.1"/>
    </source>
</evidence>
<feature type="region of interest" description="Disordered" evidence="1">
    <location>
        <begin position="32"/>
        <end position="56"/>
    </location>
</feature>
<dbReference type="Proteomes" id="UP000299102">
    <property type="component" value="Unassembled WGS sequence"/>
</dbReference>
<dbReference type="OrthoDB" id="6502088at2759"/>
<gene>
    <name evidence="2" type="ORF">EVAR_12361_1</name>
</gene>
<keyword evidence="3" id="KW-1185">Reference proteome</keyword>
<protein>
    <submittedName>
        <fullName evidence="2">Uncharacterized protein</fullName>
    </submittedName>
</protein>
<sequence length="140" mass="15652">MTSECAILRCGPAAGSDHKGFVKNDEIPSAVKSGNALNNEKKGPLRGTSTKGRREERGWVSMKRAINEVLSVLLFAEIRREMSSRIKYCKDVRLRSHLPGGGITRTRQTITHFRYDAYKRARRWLVASGTGSALIMHHKG</sequence>